<dbReference type="SUPFAM" id="SSF55785">
    <property type="entry name" value="PYP-like sensor domain (PAS domain)"/>
    <property type="match status" value="1"/>
</dbReference>
<dbReference type="KEGG" id="rpm:RSPPHO_02498"/>
<dbReference type="Gene3D" id="3.20.20.450">
    <property type="entry name" value="EAL domain"/>
    <property type="match status" value="1"/>
</dbReference>
<dbReference type="PANTHER" id="PTHR44757">
    <property type="entry name" value="DIGUANYLATE CYCLASE DGCP"/>
    <property type="match status" value="1"/>
</dbReference>
<evidence type="ECO:0000256" key="2">
    <source>
        <dbReference type="ARBA" id="ARBA00022475"/>
    </source>
</evidence>
<sequence length="996" mass="109846">MLELSLEPPPGYKVPRRRGAWACGQRPGHCMVKVFTERTLPALQVLGMLGTTLIIALGLGTWSITSFTDYIGRTLDDVEAQAHQEQEALLDRQVSSLLAQLEQQRTTVEASLKSDLRAQTSQAVSIAQTVHDQLRGTLPEAKVRQIVLESLRPLRFSSGRGYAFVLDRTGTILLHPVEPGREGGSGLDIRDPQGGVPVRQILSPPADGFVRYLWTPSGWSEARHKISHVRPFAPYDWLIGVGDTLEAVDDDIRSRALPQVRAVHFGTSGAVLVLAAEPDRELAALAPGLSPSRLDADEAWLRRQPGGEALIQRIRSALASGERSLTLDLPDPSGHPPSPRLVRLGLFKPWNWILVASIDLADVTRLVNARRAALEHQIVEHRKTLGEVIIFVLLGAGGVAAGVGGWMNRLLTRYRNDLEQRSAALAESERKLRLSARVFESASDAVVITDTRNLIVAVNPSFTRMTGHALETLRGRSVMLLVSDRHDIRFLATLRRTLRENGGWAGEVWIRRADGSVFLSGLAITLAREPDGRVTHHIGTFADITDRKAAEERIRQLAYFDPLTQLPNRLLLRSRLTQALAAAQRLRINGAVLFIDLDNFKTLNDTRGHDIGDKLLIEVARRLRDTVRERDLVARLGGDEFVVILPHLDPDGAEAATQVERVAEKILNALNLPCEIEGTSHVITPSIGACLFPNDNDSVDTVLKHADTAMYQAKARGRNRLSFFEPAIQDALMRRSRLEADLRAAVTREEFTLYYQPQVDHTGTLVGAEVLVRWNHPHAGLVPPGEFIPLAEETSLIGPIGRQVLEQACSRIAHWNSLGLGQSLTIAVNVSAVQFRDPTFVTQVLDLLSRHGIDPSRLKLELTESLILDDVQGSIVTMNRLKAEGVGFSMDDFGTGYSSLSYLKRLPLDQLKIDRSFVEDVTTDPNDAVIVRTIIAMSRSLGLDVLAEGVERPEQRAFLVANGCQVFQGYLFSPPVDTSTFEAMLTGRIGFVPSRR</sequence>
<dbReference type="InterPro" id="IPR000014">
    <property type="entry name" value="PAS"/>
</dbReference>
<dbReference type="AlphaFoldDB" id="H6SMI9"/>
<dbReference type="InterPro" id="IPR000160">
    <property type="entry name" value="GGDEF_dom"/>
</dbReference>
<dbReference type="SMART" id="SM00091">
    <property type="entry name" value="PAS"/>
    <property type="match status" value="1"/>
</dbReference>
<dbReference type="HOGENOM" id="CLU_300512_0_0_5"/>
<dbReference type="Proteomes" id="UP000033220">
    <property type="component" value="Chromosome DSM 122"/>
</dbReference>
<dbReference type="EMBL" id="HE663493">
    <property type="protein sequence ID" value="CCG09124.1"/>
    <property type="molecule type" value="Genomic_DNA"/>
</dbReference>
<dbReference type="SUPFAM" id="SSF141868">
    <property type="entry name" value="EAL domain-like"/>
    <property type="match status" value="1"/>
</dbReference>
<dbReference type="Gene3D" id="3.30.450.20">
    <property type="entry name" value="PAS domain"/>
    <property type="match status" value="3"/>
</dbReference>
<dbReference type="SUPFAM" id="SSF55073">
    <property type="entry name" value="Nucleotide cyclase"/>
    <property type="match status" value="1"/>
</dbReference>
<accession>H6SMI9</accession>
<dbReference type="NCBIfam" id="TIGR00254">
    <property type="entry name" value="GGDEF"/>
    <property type="match status" value="1"/>
</dbReference>
<dbReference type="PROSITE" id="PS50113">
    <property type="entry name" value="PAC"/>
    <property type="match status" value="1"/>
</dbReference>
<comment type="subcellular location">
    <subcellularLocation>
        <location evidence="1">Cell membrane</location>
        <topology evidence="1">Multi-pass membrane protein</topology>
    </subcellularLocation>
</comment>
<evidence type="ECO:0000259" key="9">
    <source>
        <dbReference type="PROSITE" id="PS50113"/>
    </source>
</evidence>
<dbReference type="Pfam" id="PF00563">
    <property type="entry name" value="EAL"/>
    <property type="match status" value="1"/>
</dbReference>
<feature type="transmembrane region" description="Helical" evidence="7">
    <location>
        <begin position="388"/>
        <end position="407"/>
    </location>
</feature>
<evidence type="ECO:0000259" key="8">
    <source>
        <dbReference type="PROSITE" id="PS50112"/>
    </source>
</evidence>
<evidence type="ECO:0000313" key="13">
    <source>
        <dbReference type="Proteomes" id="UP000033220"/>
    </source>
</evidence>
<dbReference type="InterPro" id="IPR029787">
    <property type="entry name" value="Nucleotide_cyclase"/>
</dbReference>
<evidence type="ECO:0000256" key="1">
    <source>
        <dbReference type="ARBA" id="ARBA00004651"/>
    </source>
</evidence>
<comment type="catalytic activity">
    <reaction evidence="6">
        <text>3',3'-c-di-GMP + H2O = 5'-phosphoguanylyl(3'-&gt;5')guanosine + H(+)</text>
        <dbReference type="Rhea" id="RHEA:24902"/>
        <dbReference type="ChEBI" id="CHEBI:15377"/>
        <dbReference type="ChEBI" id="CHEBI:15378"/>
        <dbReference type="ChEBI" id="CHEBI:58754"/>
        <dbReference type="ChEBI" id="CHEBI:58805"/>
        <dbReference type="EC" id="3.1.4.52"/>
    </reaction>
    <physiologicalReaction direction="left-to-right" evidence="6">
        <dbReference type="Rhea" id="RHEA:24903"/>
    </physiologicalReaction>
</comment>
<keyword evidence="4 7" id="KW-1133">Transmembrane helix</keyword>
<dbReference type="InterPro" id="IPR043128">
    <property type="entry name" value="Rev_trsase/Diguanyl_cyclase"/>
</dbReference>
<dbReference type="InterPro" id="IPR004010">
    <property type="entry name" value="Double_Cache_2"/>
</dbReference>
<dbReference type="CDD" id="cd00130">
    <property type="entry name" value="PAS"/>
    <property type="match status" value="1"/>
</dbReference>
<dbReference type="GO" id="GO:0071732">
    <property type="term" value="P:cellular response to nitric oxide"/>
    <property type="evidence" value="ECO:0007669"/>
    <property type="project" value="UniProtKB-ARBA"/>
</dbReference>
<dbReference type="NCBIfam" id="TIGR00229">
    <property type="entry name" value="sensory_box"/>
    <property type="match status" value="1"/>
</dbReference>
<feature type="domain" description="EAL" evidence="10">
    <location>
        <begin position="735"/>
        <end position="989"/>
    </location>
</feature>
<dbReference type="eggNOG" id="COG5001">
    <property type="taxonomic scope" value="Bacteria"/>
</dbReference>
<evidence type="ECO:0000313" key="12">
    <source>
        <dbReference type="EMBL" id="CCG09124.1"/>
    </source>
</evidence>
<dbReference type="InterPro" id="IPR013767">
    <property type="entry name" value="PAS_fold"/>
</dbReference>
<keyword evidence="3 7" id="KW-0812">Transmembrane</keyword>
<dbReference type="SMART" id="SM00267">
    <property type="entry name" value="GGDEF"/>
    <property type="match status" value="1"/>
</dbReference>
<feature type="transmembrane region" description="Helical" evidence="7">
    <location>
        <begin position="42"/>
        <end position="64"/>
    </location>
</feature>
<keyword evidence="13" id="KW-1185">Reference proteome</keyword>
<dbReference type="InterPro" id="IPR001633">
    <property type="entry name" value="EAL_dom"/>
</dbReference>
<dbReference type="CDD" id="cd01948">
    <property type="entry name" value="EAL"/>
    <property type="match status" value="1"/>
</dbReference>
<proteinExistence type="predicted"/>
<dbReference type="InterPro" id="IPR033480">
    <property type="entry name" value="sCache_2"/>
</dbReference>
<dbReference type="InterPro" id="IPR000700">
    <property type="entry name" value="PAS-assoc_C"/>
</dbReference>
<dbReference type="STRING" id="1150469.RSPPHO_02498"/>
<dbReference type="InterPro" id="IPR035965">
    <property type="entry name" value="PAS-like_dom_sf"/>
</dbReference>
<dbReference type="Pfam" id="PF08269">
    <property type="entry name" value="dCache_2"/>
    <property type="match status" value="1"/>
</dbReference>
<dbReference type="SMART" id="SM01049">
    <property type="entry name" value="Cache_2"/>
    <property type="match status" value="1"/>
</dbReference>
<dbReference type="CDD" id="cd18774">
    <property type="entry name" value="PDC2_HK_sensor"/>
    <property type="match status" value="1"/>
</dbReference>
<dbReference type="FunFam" id="3.30.70.270:FF:000001">
    <property type="entry name" value="Diguanylate cyclase domain protein"/>
    <property type="match status" value="1"/>
</dbReference>
<keyword evidence="2" id="KW-1003">Cell membrane</keyword>
<dbReference type="InterPro" id="IPR035919">
    <property type="entry name" value="EAL_sf"/>
</dbReference>
<evidence type="ECO:0000259" key="11">
    <source>
        <dbReference type="PROSITE" id="PS50887"/>
    </source>
</evidence>
<feature type="domain" description="GGDEF" evidence="11">
    <location>
        <begin position="588"/>
        <end position="726"/>
    </location>
</feature>
<dbReference type="PROSITE" id="PS50887">
    <property type="entry name" value="GGDEF"/>
    <property type="match status" value="1"/>
</dbReference>
<evidence type="ECO:0000259" key="10">
    <source>
        <dbReference type="PROSITE" id="PS50883"/>
    </source>
</evidence>
<dbReference type="PROSITE" id="PS50883">
    <property type="entry name" value="EAL"/>
    <property type="match status" value="1"/>
</dbReference>
<dbReference type="InterPro" id="IPR052155">
    <property type="entry name" value="Biofilm_reg_signaling"/>
</dbReference>
<evidence type="ECO:0000256" key="5">
    <source>
        <dbReference type="ARBA" id="ARBA00023136"/>
    </source>
</evidence>
<dbReference type="FunFam" id="3.20.20.450:FF:000001">
    <property type="entry name" value="Cyclic di-GMP phosphodiesterase yahA"/>
    <property type="match status" value="1"/>
</dbReference>
<dbReference type="PANTHER" id="PTHR44757:SF2">
    <property type="entry name" value="BIOFILM ARCHITECTURE MAINTENANCE PROTEIN MBAA"/>
    <property type="match status" value="1"/>
</dbReference>
<evidence type="ECO:0000256" key="3">
    <source>
        <dbReference type="ARBA" id="ARBA00022692"/>
    </source>
</evidence>
<dbReference type="Gene3D" id="3.30.70.270">
    <property type="match status" value="1"/>
</dbReference>
<keyword evidence="5 7" id="KW-0472">Membrane</keyword>
<protein>
    <submittedName>
        <fullName evidence="12">PAS:GGDEF</fullName>
    </submittedName>
</protein>
<evidence type="ECO:0000256" key="4">
    <source>
        <dbReference type="ARBA" id="ARBA00022989"/>
    </source>
</evidence>
<dbReference type="Pfam" id="PF00989">
    <property type="entry name" value="PAS"/>
    <property type="match status" value="1"/>
</dbReference>
<feature type="domain" description="PAC" evidence="9">
    <location>
        <begin position="504"/>
        <end position="556"/>
    </location>
</feature>
<dbReference type="PATRIC" id="fig|1150469.3.peg.2841"/>
<dbReference type="GO" id="GO:0005886">
    <property type="term" value="C:plasma membrane"/>
    <property type="evidence" value="ECO:0007669"/>
    <property type="project" value="UniProtKB-SubCell"/>
</dbReference>
<name>H6SMI9_PARPM</name>
<evidence type="ECO:0000256" key="7">
    <source>
        <dbReference type="SAM" id="Phobius"/>
    </source>
</evidence>
<evidence type="ECO:0000256" key="6">
    <source>
        <dbReference type="ARBA" id="ARBA00051114"/>
    </source>
</evidence>
<dbReference type="PROSITE" id="PS50112">
    <property type="entry name" value="PAS"/>
    <property type="match status" value="1"/>
</dbReference>
<dbReference type="SMART" id="SM00052">
    <property type="entry name" value="EAL"/>
    <property type="match status" value="1"/>
</dbReference>
<feature type="domain" description="PAS" evidence="8">
    <location>
        <begin position="431"/>
        <end position="501"/>
    </location>
</feature>
<gene>
    <name evidence="12" type="ORF">RSPPHO_02498</name>
</gene>
<dbReference type="GO" id="GO:0071111">
    <property type="term" value="F:cyclic-guanylate-specific phosphodiesterase activity"/>
    <property type="evidence" value="ECO:0007669"/>
    <property type="project" value="UniProtKB-EC"/>
</dbReference>
<organism evidence="12 13">
    <name type="scientific">Pararhodospirillum photometricum DSM 122</name>
    <dbReference type="NCBI Taxonomy" id="1150469"/>
    <lineage>
        <taxon>Bacteria</taxon>
        <taxon>Pseudomonadati</taxon>
        <taxon>Pseudomonadota</taxon>
        <taxon>Alphaproteobacteria</taxon>
        <taxon>Rhodospirillales</taxon>
        <taxon>Rhodospirillaceae</taxon>
        <taxon>Pararhodospirillum</taxon>
    </lineage>
</organism>
<dbReference type="CDD" id="cd01949">
    <property type="entry name" value="GGDEF"/>
    <property type="match status" value="1"/>
</dbReference>
<dbReference type="Pfam" id="PF00990">
    <property type="entry name" value="GGDEF"/>
    <property type="match status" value="1"/>
</dbReference>
<reference evidence="12 13" key="1">
    <citation type="submission" date="2012-02" db="EMBL/GenBank/DDBJ databases">
        <title>Shotgun genome sequence of Phaeospirillum photometricum DSM 122.</title>
        <authorList>
            <person name="Duquesne K."/>
            <person name="Sturgis J."/>
        </authorList>
    </citation>
    <scope>NUCLEOTIDE SEQUENCE [LARGE SCALE GENOMIC DNA]</scope>
    <source>
        <strain evidence="13">DSM122</strain>
    </source>
</reference>